<gene>
    <name evidence="1" type="ORF">CkaCkLH20_09785</name>
</gene>
<dbReference type="GeneID" id="62165574"/>
<accession>A0A9P6I0G3</accession>
<keyword evidence="2" id="KW-1185">Reference proteome</keyword>
<reference evidence="1" key="1">
    <citation type="submission" date="2020-03" db="EMBL/GenBank/DDBJ databases">
        <authorList>
            <person name="He L."/>
        </authorList>
    </citation>
    <scope>NUCLEOTIDE SEQUENCE</scope>
    <source>
        <strain evidence="1">CkLH20</strain>
    </source>
</reference>
<protein>
    <submittedName>
        <fullName evidence="1">Uncharacterized protein</fullName>
    </submittedName>
</protein>
<organism evidence="1 2">
    <name type="scientific">Colletotrichum karsti</name>
    <dbReference type="NCBI Taxonomy" id="1095194"/>
    <lineage>
        <taxon>Eukaryota</taxon>
        <taxon>Fungi</taxon>
        <taxon>Dikarya</taxon>
        <taxon>Ascomycota</taxon>
        <taxon>Pezizomycotina</taxon>
        <taxon>Sordariomycetes</taxon>
        <taxon>Hypocreomycetidae</taxon>
        <taxon>Glomerellales</taxon>
        <taxon>Glomerellaceae</taxon>
        <taxon>Colletotrichum</taxon>
        <taxon>Colletotrichum boninense species complex</taxon>
    </lineage>
</organism>
<dbReference type="AlphaFoldDB" id="A0A9P6I0G3"/>
<sequence>MAPSTLLLNHLIPRDSIELGRLIVDPQYPAQDYFQPSPTVGFETSSNATVQQIEDFEAVLSRTNNARIQAKILSLVTLGPISHSRTSSTTVKARTCVTRLLENPRDFLRDLCRDEVARTWLESEFQRQPRTLMSGGWRGRSVYLVCGFKSLTDARVSQTRGVENGTDIAAAAPLPISPVPGVGLDIEAGVGFTKASSASSEFTTSGEHVYAVQYRKLRFSAFSSRNVDNTFLESKNRWKVLIDVRGGGNETAVEDGLEVDVDEPLGERDMRGPYVRLDADQDEVFYWEDDEAEDDIETY</sequence>
<name>A0A9P6I0G3_9PEZI</name>
<dbReference type="Proteomes" id="UP000781932">
    <property type="component" value="Unassembled WGS sequence"/>
</dbReference>
<reference evidence="1" key="2">
    <citation type="submission" date="2020-11" db="EMBL/GenBank/DDBJ databases">
        <title>Whole genome sequencing of Colletotrichum sp.</title>
        <authorList>
            <person name="Li H."/>
        </authorList>
    </citation>
    <scope>NUCLEOTIDE SEQUENCE</scope>
    <source>
        <strain evidence="1">CkLH20</strain>
    </source>
</reference>
<dbReference type="EMBL" id="JAATWM020000036">
    <property type="protein sequence ID" value="KAF9872606.1"/>
    <property type="molecule type" value="Genomic_DNA"/>
</dbReference>
<comment type="caution">
    <text evidence="1">The sequence shown here is derived from an EMBL/GenBank/DDBJ whole genome shotgun (WGS) entry which is preliminary data.</text>
</comment>
<evidence type="ECO:0000313" key="2">
    <source>
        <dbReference type="Proteomes" id="UP000781932"/>
    </source>
</evidence>
<evidence type="ECO:0000313" key="1">
    <source>
        <dbReference type="EMBL" id="KAF9872606.1"/>
    </source>
</evidence>
<proteinExistence type="predicted"/>
<dbReference type="RefSeq" id="XP_038742067.1">
    <property type="nucleotide sequence ID" value="XM_038892500.1"/>
</dbReference>
<dbReference type="OrthoDB" id="5410365at2759"/>